<comment type="caution">
    <text evidence="3">The sequence shown here is derived from an EMBL/GenBank/DDBJ whole genome shotgun (WGS) entry which is preliminary data.</text>
</comment>
<reference evidence="2 5" key="2">
    <citation type="submission" date="2019-07" db="EMBL/GenBank/DDBJ databases">
        <title>Whole genome shotgun sequence of Enterococcus thailandicus NBRC 101867.</title>
        <authorList>
            <person name="Hosoyama A."/>
            <person name="Uohara A."/>
            <person name="Ohji S."/>
            <person name="Ichikawa N."/>
        </authorList>
    </citation>
    <scope>NUCLEOTIDE SEQUENCE [LARGE SCALE GENOMIC DNA]</scope>
    <source>
        <strain evidence="2 5">NBRC 101867</strain>
    </source>
</reference>
<keyword evidence="1" id="KW-1133">Transmembrane helix</keyword>
<keyword evidence="4" id="KW-1185">Reference proteome</keyword>
<evidence type="ECO:0000313" key="5">
    <source>
        <dbReference type="Proteomes" id="UP000321361"/>
    </source>
</evidence>
<dbReference type="Proteomes" id="UP000078516">
    <property type="component" value="Unassembled WGS sequence"/>
</dbReference>
<evidence type="ECO:0000313" key="4">
    <source>
        <dbReference type="Proteomes" id="UP000078516"/>
    </source>
</evidence>
<dbReference type="GeneID" id="77486419"/>
<reference evidence="3 4" key="1">
    <citation type="submission" date="2016-04" db="EMBL/GenBank/DDBJ databases">
        <title>Draft genome of an Enterococcus thailandicus strain isolated from bovine feces.</title>
        <authorList>
            <person name="Beukers A.G."/>
            <person name="Zaheer R."/>
            <person name="Goji N."/>
            <person name="Cook S.R."/>
            <person name="Amoako K."/>
            <person name="Chaves A.V."/>
            <person name="Ward M.P."/>
            <person name="Mcallister T.A."/>
        </authorList>
    </citation>
    <scope>NUCLEOTIDE SEQUENCE [LARGE SCALE GENOMIC DNA]</scope>
    <source>
        <strain evidence="3 4">F0711D 46</strain>
    </source>
</reference>
<sequence>MKKRKWPWILGIGLILLFVSSSGDSSLISSSIILAGILLVLWKLFGSGKNKKRSKEIPELSDDLKVHYTEVGMTPSEINFFRETMNHTKTQINRLQVNLNQTAKLKAIDLRHDTVKAAKALFKELVKEPHRLHDASHFLYTHLPNLIDLTDKYIEINNHEIKNKQTYAKLEESAQIIDQVASLIAQDYQQFVSDDLDDLDLEISVAKQNLKRDNRREED</sequence>
<protein>
    <submittedName>
        <fullName evidence="3">5-bromo-4-chloroindolyl phosphate hydrolysis protein</fullName>
    </submittedName>
</protein>
<proteinExistence type="predicted"/>
<dbReference type="Proteomes" id="UP000321361">
    <property type="component" value="Unassembled WGS sequence"/>
</dbReference>
<dbReference type="InterPro" id="IPR018770">
    <property type="entry name" value="ChloroindolylP_hydrolase"/>
</dbReference>
<evidence type="ECO:0000256" key="1">
    <source>
        <dbReference type="SAM" id="Phobius"/>
    </source>
</evidence>
<organism evidence="3 4">
    <name type="scientific">Enterococcus thailandicus</name>
    <dbReference type="NCBI Taxonomy" id="417368"/>
    <lineage>
        <taxon>Bacteria</taxon>
        <taxon>Bacillati</taxon>
        <taxon>Bacillota</taxon>
        <taxon>Bacilli</taxon>
        <taxon>Lactobacillales</taxon>
        <taxon>Enterococcaceae</taxon>
        <taxon>Enterococcus</taxon>
    </lineage>
</organism>
<name>A0A179ENV3_ENTTH</name>
<dbReference type="OrthoDB" id="2243657at2"/>
<keyword evidence="1" id="KW-0812">Transmembrane</keyword>
<feature type="transmembrane region" description="Helical" evidence="1">
    <location>
        <begin position="32"/>
        <end position="48"/>
    </location>
</feature>
<dbReference type="KEGG" id="eth:CK496_02050"/>
<dbReference type="AlphaFoldDB" id="A0A179ENV3"/>
<evidence type="ECO:0000313" key="2">
    <source>
        <dbReference type="EMBL" id="GEK36013.1"/>
    </source>
</evidence>
<dbReference type="Pfam" id="PF10112">
    <property type="entry name" value="Halogen_Hydrol"/>
    <property type="match status" value="1"/>
</dbReference>
<dbReference type="EMBL" id="LWMN01000017">
    <property type="protein sequence ID" value="OAQ54921.1"/>
    <property type="molecule type" value="Genomic_DNA"/>
</dbReference>
<dbReference type="PATRIC" id="fig|417368.6.peg.2353"/>
<dbReference type="EMBL" id="BJUG01000001">
    <property type="protein sequence ID" value="GEK36013.1"/>
    <property type="molecule type" value="Genomic_DNA"/>
</dbReference>
<dbReference type="RefSeq" id="WP_067485323.1">
    <property type="nucleotide sequence ID" value="NZ_BJUG01000001.1"/>
</dbReference>
<keyword evidence="1" id="KW-0472">Membrane</keyword>
<gene>
    <name evidence="2" type="primary">xpaC</name>
    <name evidence="3" type="ORF">A6E74_11150</name>
    <name evidence="2" type="ORF">ETH01_03000</name>
</gene>
<evidence type="ECO:0000313" key="3">
    <source>
        <dbReference type="EMBL" id="OAQ54921.1"/>
    </source>
</evidence>
<accession>A0A179ENV3</accession>